<comment type="caution">
    <text evidence="10">The sequence shown here is derived from an EMBL/GenBank/DDBJ whole genome shotgun (WGS) entry which is preliminary data.</text>
</comment>
<dbReference type="PANTHER" id="PTHR42770">
    <property type="entry name" value="AMINO ACID TRANSPORTER-RELATED"/>
    <property type="match status" value="1"/>
</dbReference>
<evidence type="ECO:0000256" key="4">
    <source>
        <dbReference type="ARBA" id="ARBA00022475"/>
    </source>
</evidence>
<dbReference type="RefSeq" id="WP_125017838.1">
    <property type="nucleotide sequence ID" value="NZ_QWEZ01000002.1"/>
</dbReference>
<keyword evidence="5 9" id="KW-0812">Transmembrane</keyword>
<feature type="transmembrane region" description="Helical" evidence="9">
    <location>
        <begin position="227"/>
        <end position="249"/>
    </location>
</feature>
<comment type="subcellular location">
    <subcellularLocation>
        <location evidence="1">Cell membrane</location>
        <topology evidence="1">Multi-pass membrane protein</topology>
    </subcellularLocation>
</comment>
<comment type="function">
    <text evidence="8">Major component of the acid-resistance (AR) system allowing enteric pathogens to survive the acidic environment in the stomach. Exchanges extracellular arginine for its intracellular decarboxylation product agmatine (Agm) thereby expelling intracellular protons. Probably undergoes several conformational states in order to translocate the substrate across the membrane; keeps the substrate accessible to only 1 side of the membrane at a time by opening and closing 3 membrane-internal gates.</text>
</comment>
<dbReference type="EMBL" id="QWEZ01000002">
    <property type="protein sequence ID" value="RRJ83289.1"/>
    <property type="molecule type" value="Genomic_DNA"/>
</dbReference>
<evidence type="ECO:0000256" key="7">
    <source>
        <dbReference type="ARBA" id="ARBA00023136"/>
    </source>
</evidence>
<keyword evidence="7 9" id="KW-0472">Membrane</keyword>
<dbReference type="Proteomes" id="UP000280792">
    <property type="component" value="Unassembled WGS sequence"/>
</dbReference>
<dbReference type="Gene3D" id="1.20.1740.10">
    <property type="entry name" value="Amino acid/polyamine transporter I"/>
    <property type="match status" value="1"/>
</dbReference>
<sequence length="441" mass="46770">MSASTKKGLGLWICTSLVVGNVIGSGIFLLPASLASYGAISLVGWVFTSIGALLLALVFARLSVLVPRAGGPYAYSREGLGDFAGFLIAWGHWIAVWAGNAAICVAFVSYLTVFFPVLGSSPVASILTGLAALWGLSLVNIRGIHTAGLVQLVTTVLKVLPLIAVSLVGLFYLNPEHFTPVNRSGDSNFSAITACAALTLWAYLGLESATVPADDVENPRVTIPRATILGTLFCALIYILSTVSLMGLIDPDQLATSNAPFADAARLMWGDIGYYAVGLGAVISCFGALNGWMILQGQVPHAAARDGLFPEIFKRVNRNGVPYMGILISSVLITVLMVMNYTRGLVAAFTFIILLATLTSLVPYSFSAIAELMILSKRRGSANTERLLGHSVIAMLGFLYSLWAIAGSGQDTVYWGFLLLMLGLPVYSYVKWQSSTPPADG</sequence>
<name>A0A3P3VNK7_9GAMM</name>
<feature type="transmembrane region" description="Helical" evidence="9">
    <location>
        <begin position="9"/>
        <end position="30"/>
    </location>
</feature>
<feature type="transmembrane region" description="Helical" evidence="9">
    <location>
        <begin position="114"/>
        <end position="136"/>
    </location>
</feature>
<dbReference type="PANTHER" id="PTHR42770:SF18">
    <property type="entry name" value="ARGININE_AGMATINE ANTIPORTER"/>
    <property type="match status" value="1"/>
</dbReference>
<feature type="transmembrane region" description="Helical" evidence="9">
    <location>
        <begin position="148"/>
        <end position="173"/>
    </location>
</feature>
<evidence type="ECO:0000256" key="1">
    <source>
        <dbReference type="ARBA" id="ARBA00004651"/>
    </source>
</evidence>
<evidence type="ECO:0000256" key="2">
    <source>
        <dbReference type="ARBA" id="ARBA00008220"/>
    </source>
</evidence>
<dbReference type="InterPro" id="IPR002293">
    <property type="entry name" value="AA/rel_permease1"/>
</dbReference>
<keyword evidence="6 9" id="KW-1133">Transmembrane helix</keyword>
<dbReference type="InterPro" id="IPR050367">
    <property type="entry name" value="APC_superfamily"/>
</dbReference>
<keyword evidence="11" id="KW-1185">Reference proteome</keyword>
<comment type="similarity">
    <text evidence="2">Belongs to the amino acid-polyamine-organocation (APC) superfamily. Basic amino acid/polyamine antiporter (APA) (TC 2.A.3.2) family.</text>
</comment>
<gene>
    <name evidence="10" type="ORF">D0544_15815</name>
</gene>
<evidence type="ECO:0000256" key="9">
    <source>
        <dbReference type="SAM" id="Phobius"/>
    </source>
</evidence>
<evidence type="ECO:0000256" key="8">
    <source>
        <dbReference type="ARBA" id="ARBA00045636"/>
    </source>
</evidence>
<dbReference type="GO" id="GO:0005886">
    <property type="term" value="C:plasma membrane"/>
    <property type="evidence" value="ECO:0007669"/>
    <property type="project" value="UniProtKB-SubCell"/>
</dbReference>
<dbReference type="Pfam" id="PF13520">
    <property type="entry name" value="AA_permease_2"/>
    <property type="match status" value="1"/>
</dbReference>
<feature type="transmembrane region" description="Helical" evidence="9">
    <location>
        <begin position="387"/>
        <end position="406"/>
    </location>
</feature>
<feature type="transmembrane region" description="Helical" evidence="9">
    <location>
        <begin position="42"/>
        <end position="62"/>
    </location>
</feature>
<dbReference type="AlphaFoldDB" id="A0A3P3VNK7"/>
<evidence type="ECO:0000256" key="6">
    <source>
        <dbReference type="ARBA" id="ARBA00022989"/>
    </source>
</evidence>
<evidence type="ECO:0000256" key="3">
    <source>
        <dbReference type="ARBA" id="ARBA00021069"/>
    </source>
</evidence>
<evidence type="ECO:0000313" key="10">
    <source>
        <dbReference type="EMBL" id="RRJ83289.1"/>
    </source>
</evidence>
<dbReference type="PIRSF" id="PIRSF006060">
    <property type="entry name" value="AA_transporter"/>
    <property type="match status" value="1"/>
</dbReference>
<feature type="transmembrane region" description="Helical" evidence="9">
    <location>
        <begin position="272"/>
        <end position="295"/>
    </location>
</feature>
<keyword evidence="4" id="KW-1003">Cell membrane</keyword>
<feature type="transmembrane region" description="Helical" evidence="9">
    <location>
        <begin position="345"/>
        <end position="366"/>
    </location>
</feature>
<feature type="transmembrane region" description="Helical" evidence="9">
    <location>
        <begin position="321"/>
        <end position="339"/>
    </location>
</feature>
<organism evidence="10 11">
    <name type="scientific">Aestuariirhabdus litorea</name>
    <dbReference type="NCBI Taxonomy" id="2528527"/>
    <lineage>
        <taxon>Bacteria</taxon>
        <taxon>Pseudomonadati</taxon>
        <taxon>Pseudomonadota</taxon>
        <taxon>Gammaproteobacteria</taxon>
        <taxon>Oceanospirillales</taxon>
        <taxon>Aestuariirhabdaceae</taxon>
        <taxon>Aestuariirhabdus</taxon>
    </lineage>
</organism>
<accession>A0A3P3VNK7</accession>
<feature type="transmembrane region" description="Helical" evidence="9">
    <location>
        <begin position="83"/>
        <end position="108"/>
    </location>
</feature>
<reference evidence="10 11" key="1">
    <citation type="submission" date="2018-08" db="EMBL/GenBank/DDBJ databases">
        <authorList>
            <person name="Khan S.A."/>
        </authorList>
    </citation>
    <scope>NUCLEOTIDE SEQUENCE [LARGE SCALE GENOMIC DNA]</scope>
    <source>
        <strain evidence="10 11">GTF-13</strain>
    </source>
</reference>
<dbReference type="GO" id="GO:0022857">
    <property type="term" value="F:transmembrane transporter activity"/>
    <property type="evidence" value="ECO:0007669"/>
    <property type="project" value="InterPro"/>
</dbReference>
<protein>
    <recommendedName>
        <fullName evidence="3">Arginine/agmatine antiporter</fullName>
    </recommendedName>
</protein>
<evidence type="ECO:0000256" key="5">
    <source>
        <dbReference type="ARBA" id="ARBA00022692"/>
    </source>
</evidence>
<feature type="transmembrane region" description="Helical" evidence="9">
    <location>
        <begin position="412"/>
        <end position="430"/>
    </location>
</feature>
<proteinExistence type="inferred from homology"/>
<feature type="transmembrane region" description="Helical" evidence="9">
    <location>
        <begin position="188"/>
        <end position="206"/>
    </location>
</feature>
<reference evidence="10 11" key="2">
    <citation type="submission" date="2018-12" db="EMBL/GenBank/DDBJ databases">
        <title>Simiduia agarivorans gen. nov., sp. nov., a marine, agarolytic bacterium isolated from shallow coastal water from Keelung, Taiwan.</title>
        <authorList>
            <person name="Shieh W.Y."/>
        </authorList>
    </citation>
    <scope>NUCLEOTIDE SEQUENCE [LARGE SCALE GENOMIC DNA]</scope>
    <source>
        <strain evidence="10 11">GTF-13</strain>
    </source>
</reference>
<evidence type="ECO:0000313" key="11">
    <source>
        <dbReference type="Proteomes" id="UP000280792"/>
    </source>
</evidence>